<dbReference type="InterPro" id="IPR004089">
    <property type="entry name" value="MCPsignal_dom"/>
</dbReference>
<feature type="transmembrane region" description="Helical" evidence="4">
    <location>
        <begin position="190"/>
        <end position="211"/>
    </location>
</feature>
<dbReference type="Gene3D" id="1.10.287.950">
    <property type="entry name" value="Methyl-accepting chemotaxis protein"/>
    <property type="match status" value="1"/>
</dbReference>
<dbReference type="Pfam" id="PF00015">
    <property type="entry name" value="MCPsignal"/>
    <property type="match status" value="1"/>
</dbReference>
<evidence type="ECO:0000256" key="4">
    <source>
        <dbReference type="SAM" id="Phobius"/>
    </source>
</evidence>
<dbReference type="OrthoDB" id="1887545at2"/>
<dbReference type="InterPro" id="IPR003660">
    <property type="entry name" value="HAMP_dom"/>
</dbReference>
<dbReference type="STRING" id="1121291.SAMN02745134_01605"/>
<proteinExistence type="inferred from homology"/>
<feature type="domain" description="Methyl-accepting transducer" evidence="5">
    <location>
        <begin position="277"/>
        <end position="535"/>
    </location>
</feature>
<dbReference type="Pfam" id="PF12729">
    <property type="entry name" value="4HB_MCP_1"/>
    <property type="match status" value="1"/>
</dbReference>
<dbReference type="GO" id="GO:0016020">
    <property type="term" value="C:membrane"/>
    <property type="evidence" value="ECO:0007669"/>
    <property type="project" value="InterPro"/>
</dbReference>
<gene>
    <name evidence="7" type="ORF">SAMN02745134_01605</name>
</gene>
<evidence type="ECO:0000256" key="2">
    <source>
        <dbReference type="ARBA" id="ARBA00029447"/>
    </source>
</evidence>
<accession>A0A1W1XE74</accession>
<keyword evidence="4" id="KW-0812">Transmembrane</keyword>
<evidence type="ECO:0000256" key="3">
    <source>
        <dbReference type="PROSITE-ProRule" id="PRU00284"/>
    </source>
</evidence>
<dbReference type="InterPro" id="IPR024478">
    <property type="entry name" value="HlyB_4HB_MCP"/>
</dbReference>
<dbReference type="EMBL" id="FWXH01000003">
    <property type="protein sequence ID" value="SMC22236.1"/>
    <property type="molecule type" value="Genomic_DNA"/>
</dbReference>
<dbReference type="Pfam" id="PF00672">
    <property type="entry name" value="HAMP"/>
    <property type="match status" value="1"/>
</dbReference>
<evidence type="ECO:0000256" key="1">
    <source>
        <dbReference type="ARBA" id="ARBA00023224"/>
    </source>
</evidence>
<evidence type="ECO:0000259" key="6">
    <source>
        <dbReference type="PROSITE" id="PS50885"/>
    </source>
</evidence>
<sequence>MKWFENLKTIQKLISAFVVVSLFIALVGFNGITDMNVINSNATSMHNYNFESIKQLTTIRQNISDIRFDVLKIDYQRNMNNQNDGLEKEVNQLYNANNTIISNYEKSILSNEEKPAFTQLKSELEIYKETYELVIKFSNENNYTDADANYSKLASIRKNIYDALGNLIKINTNQADNAYKENNLTYKTSFYKVIIVTLLGLFIAITLGILISRWISKQLNKVLKSAEAIGNGDLTQSIDIDTKDEIGNLAKALNQGSKNVRKLITEIMTSASDISATSEELSATAEEVSSKMEVVNASTEQISKGIQDLSATTEEVGASTEEISSNTNELSQRANDADTSVSEIKKRAFDIKEKASKNIEEGNLIYNEKQSNILKAIEEAKVVQEVKIMADSIGNIAEQTNLLALNAAIEAARAGEQGKGFSVVADEVRNLAEQSSQAVLNIQSMVEQVDDAFVKLSQSGQEVLEYMSKNVKPSYELLMSTGIQYGKDAKFVNDIINEISSSSKQMNEVVEQVSTAMQNVSATAEESASSSEEILGSVNEITLAINDVAKSAQSQAELAQKLTDMVQKFKV</sequence>
<evidence type="ECO:0000313" key="7">
    <source>
        <dbReference type="EMBL" id="SMC22236.1"/>
    </source>
</evidence>
<dbReference type="RefSeq" id="WP_084115072.1">
    <property type="nucleotide sequence ID" value="NZ_FWXH01000003.1"/>
</dbReference>
<evidence type="ECO:0000259" key="5">
    <source>
        <dbReference type="PROSITE" id="PS50111"/>
    </source>
</evidence>
<dbReference type="CDD" id="cd06225">
    <property type="entry name" value="HAMP"/>
    <property type="match status" value="1"/>
</dbReference>
<dbReference type="GO" id="GO:0007165">
    <property type="term" value="P:signal transduction"/>
    <property type="evidence" value="ECO:0007669"/>
    <property type="project" value="UniProtKB-KW"/>
</dbReference>
<name>A0A1W1XE74_9CLOT</name>
<dbReference type="PANTHER" id="PTHR32089">
    <property type="entry name" value="METHYL-ACCEPTING CHEMOTAXIS PROTEIN MCPB"/>
    <property type="match status" value="1"/>
</dbReference>
<dbReference type="Proteomes" id="UP000192468">
    <property type="component" value="Unassembled WGS sequence"/>
</dbReference>
<dbReference type="PROSITE" id="PS50885">
    <property type="entry name" value="HAMP"/>
    <property type="match status" value="1"/>
</dbReference>
<protein>
    <submittedName>
        <fullName evidence="7">Methyl-accepting chemotaxis protein</fullName>
    </submittedName>
</protein>
<keyword evidence="4" id="KW-1133">Transmembrane helix</keyword>
<dbReference type="Gene3D" id="6.10.340.10">
    <property type="match status" value="1"/>
</dbReference>
<keyword evidence="8" id="KW-1185">Reference proteome</keyword>
<dbReference type="SMART" id="SM00283">
    <property type="entry name" value="MA"/>
    <property type="match status" value="1"/>
</dbReference>
<dbReference type="SMART" id="SM00304">
    <property type="entry name" value="HAMP"/>
    <property type="match status" value="2"/>
</dbReference>
<feature type="transmembrane region" description="Helical" evidence="4">
    <location>
        <begin position="12"/>
        <end position="32"/>
    </location>
</feature>
<organism evidence="7 8">
    <name type="scientific">Clostridium acidisoli DSM 12555</name>
    <dbReference type="NCBI Taxonomy" id="1121291"/>
    <lineage>
        <taxon>Bacteria</taxon>
        <taxon>Bacillati</taxon>
        <taxon>Bacillota</taxon>
        <taxon>Clostridia</taxon>
        <taxon>Eubacteriales</taxon>
        <taxon>Clostridiaceae</taxon>
        <taxon>Clostridium</taxon>
    </lineage>
</organism>
<feature type="domain" description="HAMP" evidence="6">
    <location>
        <begin position="213"/>
        <end position="265"/>
    </location>
</feature>
<dbReference type="SUPFAM" id="SSF58104">
    <property type="entry name" value="Methyl-accepting chemotaxis protein (MCP) signaling domain"/>
    <property type="match status" value="1"/>
</dbReference>
<keyword evidence="1 3" id="KW-0807">Transducer</keyword>
<reference evidence="7 8" key="1">
    <citation type="submission" date="2017-04" db="EMBL/GenBank/DDBJ databases">
        <authorList>
            <person name="Afonso C.L."/>
            <person name="Miller P.J."/>
            <person name="Scott M.A."/>
            <person name="Spackman E."/>
            <person name="Goraichik I."/>
            <person name="Dimitrov K.M."/>
            <person name="Suarez D.L."/>
            <person name="Swayne D.E."/>
        </authorList>
    </citation>
    <scope>NUCLEOTIDE SEQUENCE [LARGE SCALE GENOMIC DNA]</scope>
    <source>
        <strain evidence="7 8">DSM 12555</strain>
    </source>
</reference>
<dbReference type="PROSITE" id="PS50111">
    <property type="entry name" value="CHEMOTAXIS_TRANSDUC_2"/>
    <property type="match status" value="1"/>
</dbReference>
<comment type="similarity">
    <text evidence="2">Belongs to the methyl-accepting chemotaxis (MCP) protein family.</text>
</comment>
<dbReference type="PANTHER" id="PTHR32089:SF112">
    <property type="entry name" value="LYSOZYME-LIKE PROTEIN-RELATED"/>
    <property type="match status" value="1"/>
</dbReference>
<evidence type="ECO:0000313" key="8">
    <source>
        <dbReference type="Proteomes" id="UP000192468"/>
    </source>
</evidence>
<keyword evidence="4" id="KW-0472">Membrane</keyword>
<dbReference type="AlphaFoldDB" id="A0A1W1XE74"/>